<dbReference type="InterPro" id="IPR051122">
    <property type="entry name" value="SDR_DHRS6-like"/>
</dbReference>
<dbReference type="InterPro" id="IPR020904">
    <property type="entry name" value="Sc_DH/Rdtase_CS"/>
</dbReference>
<dbReference type="RefSeq" id="WP_141968509.1">
    <property type="nucleotide sequence ID" value="NZ_VFPO01000001.1"/>
</dbReference>
<dbReference type="PRINTS" id="PR00080">
    <property type="entry name" value="SDRFAMILY"/>
</dbReference>
<organism evidence="3 4">
    <name type="scientific">Actinomadura hallensis</name>
    <dbReference type="NCBI Taxonomy" id="337895"/>
    <lineage>
        <taxon>Bacteria</taxon>
        <taxon>Bacillati</taxon>
        <taxon>Actinomycetota</taxon>
        <taxon>Actinomycetes</taxon>
        <taxon>Streptosporangiales</taxon>
        <taxon>Thermomonosporaceae</taxon>
        <taxon>Actinomadura</taxon>
    </lineage>
</organism>
<dbReference type="InterPro" id="IPR002347">
    <property type="entry name" value="SDR_fam"/>
</dbReference>
<dbReference type="EMBL" id="VFPO01000001">
    <property type="protein sequence ID" value="TQM68799.1"/>
    <property type="molecule type" value="Genomic_DNA"/>
</dbReference>
<dbReference type="PANTHER" id="PTHR43477:SF1">
    <property type="entry name" value="DIHYDROANTICAPSIN 7-DEHYDROGENASE"/>
    <property type="match status" value="1"/>
</dbReference>
<comment type="caution">
    <text evidence="3">The sequence shown here is derived from an EMBL/GenBank/DDBJ whole genome shotgun (WGS) entry which is preliminary data.</text>
</comment>
<accession>A0A543IDY8</accession>
<evidence type="ECO:0000256" key="1">
    <source>
        <dbReference type="ARBA" id="ARBA00006484"/>
    </source>
</evidence>
<dbReference type="InterPro" id="IPR036291">
    <property type="entry name" value="NAD(P)-bd_dom_sf"/>
</dbReference>
<gene>
    <name evidence="3" type="ORF">FHX41_2467</name>
</gene>
<dbReference type="NCBIfam" id="NF005893">
    <property type="entry name" value="PRK07856.1"/>
    <property type="match status" value="1"/>
</dbReference>
<dbReference type="SUPFAM" id="SSF51735">
    <property type="entry name" value="NAD(P)-binding Rossmann-fold domains"/>
    <property type="match status" value="1"/>
</dbReference>
<dbReference type="AlphaFoldDB" id="A0A543IDY8"/>
<evidence type="ECO:0000313" key="4">
    <source>
        <dbReference type="Proteomes" id="UP000316706"/>
    </source>
</evidence>
<dbReference type="CDD" id="cd05233">
    <property type="entry name" value="SDR_c"/>
    <property type="match status" value="1"/>
</dbReference>
<protein>
    <submittedName>
        <fullName evidence="3">NAD(P)-dependent dehydrogenase (Short-subunit alcohol dehydrogenase family)</fullName>
    </submittedName>
</protein>
<dbReference type="Pfam" id="PF13561">
    <property type="entry name" value="adh_short_C2"/>
    <property type="match status" value="1"/>
</dbReference>
<keyword evidence="4" id="KW-1185">Reference proteome</keyword>
<evidence type="ECO:0000256" key="2">
    <source>
        <dbReference type="ARBA" id="ARBA00023002"/>
    </source>
</evidence>
<dbReference type="FunFam" id="3.40.50.720:FF:000084">
    <property type="entry name" value="Short-chain dehydrogenase reductase"/>
    <property type="match status" value="1"/>
</dbReference>
<name>A0A543IDY8_9ACTN</name>
<dbReference type="Gene3D" id="3.40.50.720">
    <property type="entry name" value="NAD(P)-binding Rossmann-like Domain"/>
    <property type="match status" value="1"/>
</dbReference>
<dbReference type="PRINTS" id="PR00081">
    <property type="entry name" value="GDHRDH"/>
</dbReference>
<sequence length="253" mass="26083">MALTLDLGGMTAVVTGGVRGVGAGISRAFLEAGADVVAVARREPESLPEAGGRTARFVSLDARDPDAVQAFADGLDRVDVLVNNAGGTPFLPLADGDLRTHIKIIELNLTSALIMARALRPRMLENGGGSIVNIGSVSGERPSPGSAAYGAAKAGLHNLTRSMAVEWAPEIRVNSLTLGMVRTEQAHLHYGDEEGVRAVAKTVPLGRLADPYDVGAACVFLASGLASYVSGSSMELHGGGERPAFLDAATVNK</sequence>
<dbReference type="GO" id="GO:0016491">
    <property type="term" value="F:oxidoreductase activity"/>
    <property type="evidence" value="ECO:0007669"/>
    <property type="project" value="UniProtKB-KW"/>
</dbReference>
<proteinExistence type="inferred from homology"/>
<comment type="similarity">
    <text evidence="1">Belongs to the short-chain dehydrogenases/reductases (SDR) family.</text>
</comment>
<dbReference type="Proteomes" id="UP000316706">
    <property type="component" value="Unassembled WGS sequence"/>
</dbReference>
<dbReference type="OrthoDB" id="3361211at2"/>
<reference evidence="3 4" key="1">
    <citation type="submission" date="2019-06" db="EMBL/GenBank/DDBJ databases">
        <title>Sequencing the genomes of 1000 actinobacteria strains.</title>
        <authorList>
            <person name="Klenk H.-P."/>
        </authorList>
    </citation>
    <scope>NUCLEOTIDE SEQUENCE [LARGE SCALE GENOMIC DNA]</scope>
    <source>
        <strain evidence="3 4">DSM 45043</strain>
    </source>
</reference>
<dbReference type="PROSITE" id="PS00061">
    <property type="entry name" value="ADH_SHORT"/>
    <property type="match status" value="1"/>
</dbReference>
<keyword evidence="2" id="KW-0560">Oxidoreductase</keyword>
<dbReference type="PANTHER" id="PTHR43477">
    <property type="entry name" value="DIHYDROANTICAPSIN 7-DEHYDROGENASE"/>
    <property type="match status" value="1"/>
</dbReference>
<evidence type="ECO:0000313" key="3">
    <source>
        <dbReference type="EMBL" id="TQM68799.1"/>
    </source>
</evidence>